<proteinExistence type="predicted"/>
<dbReference type="Proteomes" id="UP001497482">
    <property type="component" value="Chromosome 22"/>
</dbReference>
<sequence>MDPVLYVTAALILLVLILFTVKVRSNTQQADVEQRREVAQAAAPRPRVPEERGAGMPRRRRGMASVMANRRAQAAEEREPDPSKNHVLYHHRHAPVWIIDCKGKVF</sequence>
<feature type="chain" id="PRO_5043517012" description="DDRGK domain-containing protein 1" evidence="2">
    <location>
        <begin position="26"/>
        <end position="106"/>
    </location>
</feature>
<accession>A0AAV2LDS1</accession>
<feature type="compositionally biased region" description="Basic and acidic residues" evidence="1">
    <location>
        <begin position="73"/>
        <end position="84"/>
    </location>
</feature>
<keyword evidence="4" id="KW-1185">Reference proteome</keyword>
<name>A0AAV2LDS1_KNICA</name>
<dbReference type="EMBL" id="OZ035844">
    <property type="protein sequence ID" value="CAL1597714.1"/>
    <property type="molecule type" value="Genomic_DNA"/>
</dbReference>
<gene>
    <name evidence="3" type="ORF">KC01_LOCUS26201</name>
</gene>
<keyword evidence="2" id="KW-0732">Signal</keyword>
<reference evidence="3 4" key="1">
    <citation type="submission" date="2024-04" db="EMBL/GenBank/DDBJ databases">
        <authorList>
            <person name="Waldvogel A.-M."/>
            <person name="Schoenle A."/>
        </authorList>
    </citation>
    <scope>NUCLEOTIDE SEQUENCE [LARGE SCALE GENOMIC DNA]</scope>
</reference>
<evidence type="ECO:0000313" key="4">
    <source>
        <dbReference type="Proteomes" id="UP001497482"/>
    </source>
</evidence>
<evidence type="ECO:0008006" key="5">
    <source>
        <dbReference type="Google" id="ProtNLM"/>
    </source>
</evidence>
<organism evidence="3 4">
    <name type="scientific">Knipowitschia caucasica</name>
    <name type="common">Caucasian dwarf goby</name>
    <name type="synonym">Pomatoschistus caucasicus</name>
    <dbReference type="NCBI Taxonomy" id="637954"/>
    <lineage>
        <taxon>Eukaryota</taxon>
        <taxon>Metazoa</taxon>
        <taxon>Chordata</taxon>
        <taxon>Craniata</taxon>
        <taxon>Vertebrata</taxon>
        <taxon>Euteleostomi</taxon>
        <taxon>Actinopterygii</taxon>
        <taxon>Neopterygii</taxon>
        <taxon>Teleostei</taxon>
        <taxon>Neoteleostei</taxon>
        <taxon>Acanthomorphata</taxon>
        <taxon>Gobiaria</taxon>
        <taxon>Gobiiformes</taxon>
        <taxon>Gobioidei</taxon>
        <taxon>Gobiidae</taxon>
        <taxon>Gobiinae</taxon>
        <taxon>Knipowitschia</taxon>
    </lineage>
</organism>
<feature type="signal peptide" evidence="2">
    <location>
        <begin position="1"/>
        <end position="25"/>
    </location>
</feature>
<feature type="region of interest" description="Disordered" evidence="1">
    <location>
        <begin position="29"/>
        <end position="86"/>
    </location>
</feature>
<evidence type="ECO:0000256" key="2">
    <source>
        <dbReference type="SAM" id="SignalP"/>
    </source>
</evidence>
<evidence type="ECO:0000313" key="3">
    <source>
        <dbReference type="EMBL" id="CAL1597714.1"/>
    </source>
</evidence>
<protein>
    <recommendedName>
        <fullName evidence="5">DDRGK domain-containing protein 1</fullName>
    </recommendedName>
</protein>
<dbReference type="AlphaFoldDB" id="A0AAV2LDS1"/>
<evidence type="ECO:0000256" key="1">
    <source>
        <dbReference type="SAM" id="MobiDB-lite"/>
    </source>
</evidence>